<dbReference type="FunFam" id="3.90.850.10:FF:000009">
    <property type="entry name" value="Fumarylacetoacetase"/>
    <property type="match status" value="1"/>
</dbReference>
<dbReference type="Pfam" id="PF09298">
    <property type="entry name" value="FAA_hydrolase_N"/>
    <property type="match status" value="1"/>
</dbReference>
<feature type="active site" description="Proton acceptor" evidence="10">
    <location>
        <position position="143"/>
    </location>
</feature>
<dbReference type="EC" id="3.7.1.2" evidence="3 13"/>
<gene>
    <name evidence="16" type="ORF">AC578_9912</name>
</gene>
<dbReference type="EMBL" id="LFZN01000088">
    <property type="protein sequence ID" value="KXS99647.1"/>
    <property type="molecule type" value="Genomic_DNA"/>
</dbReference>
<evidence type="ECO:0000256" key="3">
    <source>
        <dbReference type="ARBA" id="ARBA00012094"/>
    </source>
</evidence>
<dbReference type="Gene3D" id="3.90.850.10">
    <property type="entry name" value="Fumarylacetoacetase-like, C-terminal domain"/>
    <property type="match status" value="1"/>
</dbReference>
<comment type="cofactor">
    <cofactor evidence="13">
        <name>Mg(2+)</name>
        <dbReference type="ChEBI" id="CHEBI:18420"/>
    </cofactor>
    <cofactor evidence="13">
        <name>Ca(2+)</name>
        <dbReference type="ChEBI" id="CHEBI:29108"/>
    </cofactor>
</comment>
<dbReference type="PANTHER" id="PTHR43069">
    <property type="entry name" value="FUMARYLACETOACETASE"/>
    <property type="match status" value="1"/>
</dbReference>
<reference evidence="16 17" key="1">
    <citation type="submission" date="2015-07" db="EMBL/GenBank/DDBJ databases">
        <title>Comparative genomics of the Sigatoka disease complex on banana suggests a link between parallel evolutionary changes in Pseudocercospora fijiensis and Pseudocercospora eumusae and increased virulence on the banana host.</title>
        <authorList>
            <person name="Chang T.-C."/>
            <person name="Salvucci A."/>
            <person name="Crous P.W."/>
            <person name="Stergiopoulos I."/>
        </authorList>
    </citation>
    <scope>NUCLEOTIDE SEQUENCE [LARGE SCALE GENOMIC DNA]</scope>
    <source>
        <strain evidence="16 17">CBS 114824</strain>
    </source>
</reference>
<feature type="binding site" evidence="11">
    <location>
        <position position="138"/>
    </location>
    <ligand>
        <name>substrate</name>
    </ligand>
</feature>
<evidence type="ECO:0000256" key="6">
    <source>
        <dbReference type="ARBA" id="ARBA00022837"/>
    </source>
</evidence>
<dbReference type="PANTHER" id="PTHR43069:SF2">
    <property type="entry name" value="FUMARYLACETOACETASE"/>
    <property type="match status" value="1"/>
</dbReference>
<evidence type="ECO:0000259" key="15">
    <source>
        <dbReference type="Pfam" id="PF09298"/>
    </source>
</evidence>
<comment type="caution">
    <text evidence="16">The sequence shown here is derived from an EMBL/GenBank/DDBJ whole genome shotgun (WGS) entry which is preliminary data.</text>
</comment>
<dbReference type="GO" id="GO:0004334">
    <property type="term" value="F:fumarylacetoacetase activity"/>
    <property type="evidence" value="ECO:0007669"/>
    <property type="project" value="UniProtKB-UniRule"/>
</dbReference>
<dbReference type="Gene3D" id="2.30.30.230">
    <property type="entry name" value="Fumarylacetoacetase, N-terminal domain"/>
    <property type="match status" value="1"/>
</dbReference>
<comment type="pathway">
    <text evidence="1 13">Amino-acid degradation; L-phenylalanine degradation; acetoacetate and fumarate from L-phenylalanine: step 6/6.</text>
</comment>
<feature type="binding site" evidence="12">
    <location>
        <position position="246"/>
    </location>
    <ligand>
        <name>Ca(2+)</name>
        <dbReference type="ChEBI" id="CHEBI:29108"/>
    </ligand>
</feature>
<keyword evidence="5 13" id="KW-0378">Hydrolase</keyword>
<dbReference type="InterPro" id="IPR036663">
    <property type="entry name" value="Fumarylacetoacetase_C_sf"/>
</dbReference>
<keyword evidence="4 12" id="KW-0479">Metal-binding</keyword>
<protein>
    <recommendedName>
        <fullName evidence="3 13">Fumarylacetoacetase</fullName>
        <ecNumber evidence="3 13">3.7.1.2</ecNumber>
    </recommendedName>
    <alternativeName>
        <fullName evidence="13">Fumarylacetoacetate hydrolase</fullName>
    </alternativeName>
</protein>
<dbReference type="GO" id="GO:1902000">
    <property type="term" value="P:homogentisate catabolic process"/>
    <property type="evidence" value="ECO:0007669"/>
    <property type="project" value="TreeGrafter"/>
</dbReference>
<dbReference type="SUPFAM" id="SSF56529">
    <property type="entry name" value="FAH"/>
    <property type="match status" value="1"/>
</dbReference>
<feature type="binding site" evidence="12">
    <location>
        <position position="136"/>
    </location>
    <ligand>
        <name>Ca(2+)</name>
        <dbReference type="ChEBI" id="CHEBI:29108"/>
    </ligand>
</feature>
<dbReference type="UniPathway" id="UPA00139">
    <property type="reaction ID" value="UER00341"/>
</dbReference>
<keyword evidence="7 12" id="KW-0460">Magnesium</keyword>
<evidence type="ECO:0000256" key="8">
    <source>
        <dbReference type="ARBA" id="ARBA00022878"/>
    </source>
</evidence>
<evidence type="ECO:0000256" key="12">
    <source>
        <dbReference type="PIRSR" id="PIRSR605959-3"/>
    </source>
</evidence>
<evidence type="ECO:0000256" key="1">
    <source>
        <dbReference type="ARBA" id="ARBA00004782"/>
    </source>
</evidence>
<feature type="binding site" evidence="11">
    <location>
        <position position="152"/>
    </location>
    <ligand>
        <name>substrate</name>
    </ligand>
</feature>
<feature type="binding site" evidence="11">
    <location>
        <position position="257"/>
    </location>
    <ligand>
        <name>substrate</name>
    </ligand>
</feature>
<dbReference type="GO" id="GO:0006572">
    <property type="term" value="P:L-tyrosine catabolic process"/>
    <property type="evidence" value="ECO:0007669"/>
    <property type="project" value="UniProtKB-UniRule"/>
</dbReference>
<evidence type="ECO:0000256" key="4">
    <source>
        <dbReference type="ARBA" id="ARBA00022723"/>
    </source>
</evidence>
<dbReference type="Pfam" id="PF01557">
    <property type="entry name" value="FAA_hydrolase"/>
    <property type="match status" value="1"/>
</dbReference>
<feature type="binding site" evidence="12">
    <location>
        <position position="214"/>
    </location>
    <ligand>
        <name>Ca(2+)</name>
        <dbReference type="ChEBI" id="CHEBI:29108"/>
    </ligand>
</feature>
<comment type="similarity">
    <text evidence="2 13">Belongs to the FAH family.</text>
</comment>
<sequence>MASLRSWLSIDAKSHFSIHNIPFGIISTPKNQQPRTAVAIGNYALDLHAFSQGNGFSKLSVIQPHQAVFSQPTLNAFAALGRPVHRIVREYLQSVLLEGGPFPDVLEQNKSLQQEALIPLDQATTHLPMQIGDYTDFYAGLNHAYQVGVLFRGPANALQPNYKHLPVGYHGRASSVVVSGTPIVRPTGQILLNPAAEKKEPVLSACKKLDIELELGCFVCKPNPMGQPIGVTEAPEHLFGVVLMNDWSARDIQAWEYVPLGPFNAKNFGTTISAWVVLMDALAPFATDGLENDTKVLPYLDEAGRKSHYAIDLSFDLTPAGGSPTTISRTEATQLLFSFPQMLAHHTIGGCPFKVGDLLGSGTISGTTRDSKGALLEATEGGKHELQLTGGGTRKFLEDGDTAILSGVCGKEDYGLVGFGECIGQIQPALDIKF</sequence>
<dbReference type="InterPro" id="IPR015377">
    <property type="entry name" value="Fumarylacetoacetase_N"/>
</dbReference>
<name>A0A139HB30_9PEZI</name>
<keyword evidence="17" id="KW-1185">Reference proteome</keyword>
<evidence type="ECO:0000256" key="11">
    <source>
        <dbReference type="PIRSR" id="PIRSR605959-2"/>
    </source>
</evidence>
<keyword evidence="6 12" id="KW-0106">Calcium</keyword>
<dbReference type="GO" id="GO:0006559">
    <property type="term" value="P:L-phenylalanine catabolic process"/>
    <property type="evidence" value="ECO:0007669"/>
    <property type="project" value="UniProtKB-UniRule"/>
</dbReference>
<proteinExistence type="inferred from homology"/>
<feature type="binding site" evidence="12">
    <location>
        <position position="212"/>
    </location>
    <ligand>
        <name>Ca(2+)</name>
        <dbReference type="ChEBI" id="CHEBI:29108"/>
    </ligand>
</feature>
<feature type="binding site" evidence="12">
    <location>
        <position position="270"/>
    </location>
    <ligand>
        <name>Mg(2+)</name>
        <dbReference type="ChEBI" id="CHEBI:18420"/>
    </ligand>
</feature>
<dbReference type="SUPFAM" id="SSF63433">
    <property type="entry name" value="Fumarylacetoacetate hydrolase, FAH, N-terminal domain"/>
    <property type="match status" value="1"/>
</dbReference>
<evidence type="ECO:0000313" key="16">
    <source>
        <dbReference type="EMBL" id="KXS99647.1"/>
    </source>
</evidence>
<dbReference type="OrthoDB" id="1055148at2759"/>
<dbReference type="InterPro" id="IPR011234">
    <property type="entry name" value="Fumarylacetoacetase-like_C"/>
</dbReference>
<organism evidence="16 17">
    <name type="scientific">Pseudocercospora eumusae</name>
    <dbReference type="NCBI Taxonomy" id="321146"/>
    <lineage>
        <taxon>Eukaryota</taxon>
        <taxon>Fungi</taxon>
        <taxon>Dikarya</taxon>
        <taxon>Ascomycota</taxon>
        <taxon>Pezizomycotina</taxon>
        <taxon>Dothideomycetes</taxon>
        <taxon>Dothideomycetidae</taxon>
        <taxon>Mycosphaerellales</taxon>
        <taxon>Mycosphaerellaceae</taxon>
        <taxon>Pseudocercospora</taxon>
    </lineage>
</organism>
<dbReference type="InterPro" id="IPR036462">
    <property type="entry name" value="Fumarylacetoacetase_N_sf"/>
</dbReference>
<evidence type="ECO:0000313" key="17">
    <source>
        <dbReference type="Proteomes" id="UP000070133"/>
    </source>
</evidence>
<dbReference type="GO" id="GO:0046872">
    <property type="term" value="F:metal ion binding"/>
    <property type="evidence" value="ECO:0007669"/>
    <property type="project" value="UniProtKB-UniRule"/>
</dbReference>
<keyword evidence="9 13" id="KW-0585">Phenylalanine catabolism</keyword>
<evidence type="ECO:0000256" key="10">
    <source>
        <dbReference type="PIRSR" id="PIRSR605959-1"/>
    </source>
</evidence>
<evidence type="ECO:0000256" key="13">
    <source>
        <dbReference type="RuleBase" id="RU366008"/>
    </source>
</evidence>
<comment type="catalytic activity">
    <reaction evidence="13">
        <text>4-fumarylacetoacetate + H2O = acetoacetate + fumarate + H(+)</text>
        <dbReference type="Rhea" id="RHEA:10244"/>
        <dbReference type="ChEBI" id="CHEBI:13705"/>
        <dbReference type="ChEBI" id="CHEBI:15377"/>
        <dbReference type="ChEBI" id="CHEBI:15378"/>
        <dbReference type="ChEBI" id="CHEBI:18034"/>
        <dbReference type="ChEBI" id="CHEBI:29806"/>
        <dbReference type="EC" id="3.7.1.2"/>
    </reaction>
</comment>
<feature type="binding site" evidence="11">
    <location>
        <position position="363"/>
    </location>
    <ligand>
        <name>substrate</name>
    </ligand>
</feature>
<evidence type="ECO:0000256" key="7">
    <source>
        <dbReference type="ARBA" id="ARBA00022842"/>
    </source>
</evidence>
<evidence type="ECO:0000256" key="9">
    <source>
        <dbReference type="ARBA" id="ARBA00023232"/>
    </source>
</evidence>
<evidence type="ECO:0000256" key="5">
    <source>
        <dbReference type="ARBA" id="ARBA00022801"/>
    </source>
</evidence>
<feature type="binding site" evidence="12">
    <location>
        <position position="266"/>
    </location>
    <ligand>
        <name>Mg(2+)</name>
        <dbReference type="ChEBI" id="CHEBI:18420"/>
    </ligand>
</feature>
<dbReference type="FunFam" id="2.30.30.230:FF:000001">
    <property type="entry name" value="Fumarylacetoacetase"/>
    <property type="match status" value="1"/>
</dbReference>
<evidence type="ECO:0000256" key="2">
    <source>
        <dbReference type="ARBA" id="ARBA00010211"/>
    </source>
</evidence>
<evidence type="ECO:0000259" key="14">
    <source>
        <dbReference type="Pfam" id="PF01557"/>
    </source>
</evidence>
<dbReference type="InterPro" id="IPR005959">
    <property type="entry name" value="Fumarylacetoacetase"/>
</dbReference>
<dbReference type="Proteomes" id="UP000070133">
    <property type="component" value="Unassembled WGS sequence"/>
</dbReference>
<feature type="binding site" evidence="11">
    <location>
        <position position="253"/>
    </location>
    <ligand>
        <name>substrate</name>
    </ligand>
</feature>
<dbReference type="AlphaFoldDB" id="A0A139HB30"/>
<dbReference type="NCBIfam" id="TIGR01266">
    <property type="entry name" value="fum_ac_acetase"/>
    <property type="match status" value="1"/>
</dbReference>
<feature type="domain" description="Fumarylacetoacetase N-terminal" evidence="15">
    <location>
        <begin position="19"/>
        <end position="128"/>
    </location>
</feature>
<feature type="domain" description="Fumarylacetoacetase-like C-terminal" evidence="14">
    <location>
        <begin position="138"/>
        <end position="405"/>
    </location>
</feature>
<feature type="binding site" evidence="12">
    <location>
        <position position="246"/>
    </location>
    <ligand>
        <name>Mg(2+)</name>
        <dbReference type="ChEBI" id="CHEBI:18420"/>
    </ligand>
</feature>
<keyword evidence="8 13" id="KW-0828">Tyrosine catabolism</keyword>
<accession>A0A139HB30</accession>